<reference evidence="4 5" key="1">
    <citation type="submission" date="2008-01" db="EMBL/GenBank/DDBJ databases">
        <authorList>
            <person name="Wagner-Dobler I."/>
            <person name="Ferriera S."/>
            <person name="Johnson J."/>
            <person name="Kravitz S."/>
            <person name="Beeson K."/>
            <person name="Sutton G."/>
            <person name="Rogers Y.-H."/>
            <person name="Friedman R."/>
            <person name="Frazier M."/>
            <person name="Venter J.C."/>
        </authorList>
    </citation>
    <scope>NUCLEOTIDE SEQUENCE [LARGE SCALE GENOMIC DNA]</scope>
    <source>
        <strain evidence="5">DSM 17067 / NCIMB 14079 / DFL-11</strain>
    </source>
</reference>
<reference evidence="4 5" key="2">
    <citation type="submission" date="2013-04" db="EMBL/GenBank/DDBJ databases">
        <authorList>
            <person name="Fiebig A."/>
            <person name="Pradella S."/>
            <person name="Wagner-Doebler I."/>
        </authorList>
    </citation>
    <scope>NUCLEOTIDE SEQUENCE [LARGE SCALE GENOMIC DNA]</scope>
    <source>
        <strain evidence="5">DSM 17067 / NCIMB 14079 / DFL-11</strain>
    </source>
</reference>
<dbReference type="Proteomes" id="UP000004703">
    <property type="component" value="Chromosome"/>
</dbReference>
<dbReference type="AlphaFoldDB" id="A0A5E8GZB6"/>
<feature type="domain" description="NmrA-like" evidence="3">
    <location>
        <begin position="12"/>
        <end position="264"/>
    </location>
</feature>
<dbReference type="Gene3D" id="3.40.50.720">
    <property type="entry name" value="NAD(P)-binding Rossmann-like Domain"/>
    <property type="match status" value="1"/>
</dbReference>
<dbReference type="InterPro" id="IPR008030">
    <property type="entry name" value="NmrA-like"/>
</dbReference>
<dbReference type="PANTHER" id="PTHR42748">
    <property type="entry name" value="NITROGEN METABOLITE REPRESSION PROTEIN NMRA FAMILY MEMBER"/>
    <property type="match status" value="1"/>
</dbReference>
<organism evidence="4 5">
    <name type="scientific">Roseibium alexandrii (strain DSM 17067 / NCIMB 14079 / DFL-11)</name>
    <name type="common">Labrenzia alexandrii</name>
    <dbReference type="NCBI Taxonomy" id="244592"/>
    <lineage>
        <taxon>Bacteria</taxon>
        <taxon>Pseudomonadati</taxon>
        <taxon>Pseudomonadota</taxon>
        <taxon>Alphaproteobacteria</taxon>
        <taxon>Hyphomicrobiales</taxon>
        <taxon>Stappiaceae</taxon>
        <taxon>Roseibium</taxon>
    </lineage>
</organism>
<sequence>MFSSPKVYDRPIVVTGATGKQGGAVAKHLLAHGHKVRALTRNPNKPAALALAESGAEIVKGDLEDRASLDVALSDAAGLYSVQDFLEAGVDAEERQGMNLIAAAAASNIDHVVYTGASTMDRNTGVPHLESKWTLEMAVRACGKPWTVFRPAAFMDNWEWERESIAKTGAIYYPMRPDMPYAQIACDDIGRMVALAFEQPGFWANKASPITGDISTMHEVAASLGRVMGQDVAYDQISYVEAGKAMGEELMLMFKSFDELGMDGSPYNLRQWLGDITDFETYLHTAGWGEN</sequence>
<proteinExistence type="inferred from homology"/>
<dbReference type="CDD" id="cd05251">
    <property type="entry name" value="NmrA_like_SDR_a"/>
    <property type="match status" value="1"/>
</dbReference>
<accession>A0A5E8GZB6</accession>
<protein>
    <submittedName>
        <fullName evidence="4">Putative nucleoside-diphosphate-sugar epimerase</fullName>
    </submittedName>
</protein>
<dbReference type="InterPro" id="IPR051164">
    <property type="entry name" value="NmrA-like_oxidored"/>
</dbReference>
<comment type="caution">
    <text evidence="4">The sequence shown here is derived from an EMBL/GenBank/DDBJ whole genome shotgun (WGS) entry which is preliminary data.</text>
</comment>
<dbReference type="Pfam" id="PF05368">
    <property type="entry name" value="NmrA"/>
    <property type="match status" value="1"/>
</dbReference>
<gene>
    <name evidence="4" type="ORF">SADFL11_2698</name>
</gene>
<evidence type="ECO:0000256" key="1">
    <source>
        <dbReference type="ARBA" id="ARBA00006328"/>
    </source>
</evidence>
<keyword evidence="2" id="KW-0521">NADP</keyword>
<evidence type="ECO:0000313" key="5">
    <source>
        <dbReference type="Proteomes" id="UP000004703"/>
    </source>
</evidence>
<dbReference type="PANTHER" id="PTHR42748:SF7">
    <property type="entry name" value="NMRA LIKE REDOX SENSOR 1-RELATED"/>
    <property type="match status" value="1"/>
</dbReference>
<dbReference type="SUPFAM" id="SSF51735">
    <property type="entry name" value="NAD(P)-binding Rossmann-fold domains"/>
    <property type="match status" value="1"/>
</dbReference>
<dbReference type="Gene3D" id="3.90.25.10">
    <property type="entry name" value="UDP-galactose 4-epimerase, domain 1"/>
    <property type="match status" value="1"/>
</dbReference>
<comment type="similarity">
    <text evidence="1">Belongs to the NmrA-type oxidoreductase family.</text>
</comment>
<evidence type="ECO:0000313" key="4">
    <source>
        <dbReference type="EMBL" id="EEE45409.2"/>
    </source>
</evidence>
<dbReference type="EMBL" id="ACCU02000003">
    <property type="protein sequence ID" value="EEE45409.2"/>
    <property type="molecule type" value="Genomic_DNA"/>
</dbReference>
<evidence type="ECO:0000256" key="2">
    <source>
        <dbReference type="ARBA" id="ARBA00022857"/>
    </source>
</evidence>
<evidence type="ECO:0000259" key="3">
    <source>
        <dbReference type="Pfam" id="PF05368"/>
    </source>
</evidence>
<dbReference type="RefSeq" id="WP_040450597.1">
    <property type="nucleotide sequence ID" value="NZ_CM011002.1"/>
</dbReference>
<name>A0A5E8GZB6_ROSAD</name>
<dbReference type="InterPro" id="IPR036291">
    <property type="entry name" value="NAD(P)-bd_dom_sf"/>
</dbReference>